<reference evidence="3" key="1">
    <citation type="submission" date="2020-10" db="EMBL/GenBank/DDBJ databases">
        <authorList>
            <person name="Gilroy R."/>
        </authorList>
    </citation>
    <scope>NUCLEOTIDE SEQUENCE</scope>
    <source>
        <strain evidence="3">2889</strain>
    </source>
</reference>
<protein>
    <submittedName>
        <fullName evidence="3">Stp1/IreP family PP2C-type Ser/Thr phosphatase</fullName>
    </submittedName>
</protein>
<name>A0A9D9H197_9BACT</name>
<evidence type="ECO:0000313" key="4">
    <source>
        <dbReference type="Proteomes" id="UP000823612"/>
    </source>
</evidence>
<dbReference type="AlphaFoldDB" id="A0A9D9H197"/>
<keyword evidence="1" id="KW-1133">Transmembrane helix</keyword>
<dbReference type="SMART" id="SM00331">
    <property type="entry name" value="PP2C_SIG"/>
    <property type="match status" value="1"/>
</dbReference>
<dbReference type="InterPro" id="IPR001932">
    <property type="entry name" value="PPM-type_phosphatase-like_dom"/>
</dbReference>
<feature type="domain" description="PPM-type phosphatase" evidence="2">
    <location>
        <begin position="7"/>
        <end position="245"/>
    </location>
</feature>
<evidence type="ECO:0000259" key="2">
    <source>
        <dbReference type="PROSITE" id="PS51746"/>
    </source>
</evidence>
<dbReference type="Gene3D" id="3.60.40.10">
    <property type="entry name" value="PPM-type phosphatase domain"/>
    <property type="match status" value="1"/>
</dbReference>
<accession>A0A9D9H197</accession>
<comment type="caution">
    <text evidence="3">The sequence shown here is derived from an EMBL/GenBank/DDBJ whole genome shotgun (WGS) entry which is preliminary data.</text>
</comment>
<evidence type="ECO:0000256" key="1">
    <source>
        <dbReference type="SAM" id="Phobius"/>
    </source>
</evidence>
<gene>
    <name evidence="3" type="ORF">IAB08_05480</name>
</gene>
<dbReference type="SMART" id="SM00332">
    <property type="entry name" value="PP2Cc"/>
    <property type="match status" value="1"/>
</dbReference>
<dbReference type="NCBIfam" id="NF033484">
    <property type="entry name" value="Stp1_PP2C_phos"/>
    <property type="match status" value="1"/>
</dbReference>
<dbReference type="SUPFAM" id="SSF81606">
    <property type="entry name" value="PP2C-like"/>
    <property type="match status" value="1"/>
</dbReference>
<evidence type="ECO:0000313" key="3">
    <source>
        <dbReference type="EMBL" id="MBO8432726.1"/>
    </source>
</evidence>
<keyword evidence="1" id="KW-0472">Membrane</keyword>
<dbReference type="PROSITE" id="PS51746">
    <property type="entry name" value="PPM_2"/>
    <property type="match status" value="1"/>
</dbReference>
<keyword evidence="1" id="KW-0812">Transmembrane</keyword>
<dbReference type="EMBL" id="JADIMZ010000085">
    <property type="protein sequence ID" value="MBO8432726.1"/>
    <property type="molecule type" value="Genomic_DNA"/>
</dbReference>
<sequence length="286" mass="30897">MEVFGNRFYSISDKGLVREKNEDCCKAGMTPNGFLCVLCDGMGGHAGGETASRMAVEKIWNFWQATDYAQVREAMGECLRYANSCVWESARGIPGLEGMGTTVCMALLRGKELWYAHVGDSRIYVYEPEAGLCLLTKDHSMVQGMVDQGLLSEAEARVHPDRNRLVKVLGGKEDVEPDVCASPFEMENGMSLLVCSDGLSSYVPEEAIGQVLAGNGTVHDKCSELVALANQAGGEDNVTVQLLAYGSAEAGSEQPLPALARPRKRRLAIKIIGLLALIFALLCLTL</sequence>
<dbReference type="InterPro" id="IPR036457">
    <property type="entry name" value="PPM-type-like_dom_sf"/>
</dbReference>
<reference evidence="3" key="2">
    <citation type="journal article" date="2021" name="PeerJ">
        <title>Extensive microbial diversity within the chicken gut microbiome revealed by metagenomics and culture.</title>
        <authorList>
            <person name="Gilroy R."/>
            <person name="Ravi A."/>
            <person name="Getino M."/>
            <person name="Pursley I."/>
            <person name="Horton D.L."/>
            <person name="Alikhan N.F."/>
            <person name="Baker D."/>
            <person name="Gharbi K."/>
            <person name="Hall N."/>
            <person name="Watson M."/>
            <person name="Adriaenssens E.M."/>
            <person name="Foster-Nyarko E."/>
            <person name="Jarju S."/>
            <person name="Secka A."/>
            <person name="Antonio M."/>
            <person name="Oren A."/>
            <person name="Chaudhuri R.R."/>
            <person name="La Ragione R."/>
            <person name="Hildebrand F."/>
            <person name="Pallen M.J."/>
        </authorList>
    </citation>
    <scope>NUCLEOTIDE SEQUENCE</scope>
    <source>
        <strain evidence="3">2889</strain>
    </source>
</reference>
<dbReference type="Pfam" id="PF13672">
    <property type="entry name" value="PP2C_2"/>
    <property type="match status" value="1"/>
</dbReference>
<dbReference type="CDD" id="cd00143">
    <property type="entry name" value="PP2Cc"/>
    <property type="match status" value="1"/>
</dbReference>
<dbReference type="Proteomes" id="UP000823612">
    <property type="component" value="Unassembled WGS sequence"/>
</dbReference>
<organism evidence="3 4">
    <name type="scientific">Candidatus Pullibacteroides excrementavium</name>
    <dbReference type="NCBI Taxonomy" id="2840905"/>
    <lineage>
        <taxon>Bacteria</taxon>
        <taxon>Pseudomonadati</taxon>
        <taxon>Bacteroidota</taxon>
        <taxon>Bacteroidia</taxon>
        <taxon>Bacteroidales</taxon>
        <taxon>Candidatus Pullibacteroides</taxon>
    </lineage>
</organism>
<feature type="transmembrane region" description="Helical" evidence="1">
    <location>
        <begin position="267"/>
        <end position="285"/>
    </location>
</feature>
<proteinExistence type="predicted"/>